<gene>
    <name evidence="1" type="ORF">CLO192961_LOCUS13112</name>
</gene>
<sequence>MDQQVRVGGEHNTSMCGKVMGTKGIRLAWHETYKVPVPGTLVKCIDYGGDKEARWYELFVGAWQFGCEEIEIVLGCAE</sequence>
<evidence type="ECO:0000313" key="1">
    <source>
        <dbReference type="EMBL" id="VUC20168.1"/>
    </source>
</evidence>
<evidence type="ECO:0000313" key="2">
    <source>
        <dbReference type="Proteomes" id="UP000766486"/>
    </source>
</evidence>
<dbReference type="Proteomes" id="UP000766486">
    <property type="component" value="Unassembled WGS sequence"/>
</dbReference>
<dbReference type="EMBL" id="CABFNS010000068">
    <property type="protein sequence ID" value="VUC20168.1"/>
    <property type="molecule type" value="Genomic_DNA"/>
</dbReference>
<organism evidence="1 2">
    <name type="scientific">Bionectria ochroleuca</name>
    <name type="common">Gliocladium roseum</name>
    <dbReference type="NCBI Taxonomy" id="29856"/>
    <lineage>
        <taxon>Eukaryota</taxon>
        <taxon>Fungi</taxon>
        <taxon>Dikarya</taxon>
        <taxon>Ascomycota</taxon>
        <taxon>Pezizomycotina</taxon>
        <taxon>Sordariomycetes</taxon>
        <taxon>Hypocreomycetidae</taxon>
        <taxon>Hypocreales</taxon>
        <taxon>Bionectriaceae</taxon>
        <taxon>Clonostachys</taxon>
    </lineage>
</organism>
<name>A0ABY6TNI2_BIOOC</name>
<keyword evidence="2" id="KW-1185">Reference proteome</keyword>
<accession>A0ABY6TNI2</accession>
<proteinExistence type="predicted"/>
<protein>
    <submittedName>
        <fullName evidence="1">Uncharacterized protein</fullName>
    </submittedName>
</protein>
<reference evidence="1 2" key="1">
    <citation type="submission" date="2019-06" db="EMBL/GenBank/DDBJ databases">
        <authorList>
            <person name="Broberg M."/>
        </authorList>
    </citation>
    <scope>NUCLEOTIDE SEQUENCE [LARGE SCALE GENOMIC DNA]</scope>
</reference>
<comment type="caution">
    <text evidence="1">The sequence shown here is derived from an EMBL/GenBank/DDBJ whole genome shotgun (WGS) entry which is preliminary data.</text>
</comment>